<dbReference type="GO" id="GO:0020037">
    <property type="term" value="F:heme binding"/>
    <property type="evidence" value="ECO:0007669"/>
    <property type="project" value="InterPro"/>
</dbReference>
<feature type="region of interest" description="Disordered" evidence="7">
    <location>
        <begin position="769"/>
        <end position="799"/>
    </location>
</feature>
<evidence type="ECO:0000256" key="5">
    <source>
        <dbReference type="ARBA" id="ARBA00023242"/>
    </source>
</evidence>
<dbReference type="Proteomes" id="UP000620124">
    <property type="component" value="Unassembled WGS sequence"/>
</dbReference>
<dbReference type="EMBL" id="JACAZI010000017">
    <property type="protein sequence ID" value="KAF7342318.1"/>
    <property type="molecule type" value="Genomic_DNA"/>
</dbReference>
<keyword evidence="6" id="KW-0479">Metal-binding</keyword>
<reference evidence="8" key="1">
    <citation type="submission" date="2020-05" db="EMBL/GenBank/DDBJ databases">
        <title>Mycena genomes resolve the evolution of fungal bioluminescence.</title>
        <authorList>
            <person name="Tsai I.J."/>
        </authorList>
    </citation>
    <scope>NUCLEOTIDE SEQUENCE</scope>
    <source>
        <strain evidence="8">CCC161011</strain>
    </source>
</reference>
<dbReference type="GO" id="GO:0004497">
    <property type="term" value="F:monooxygenase activity"/>
    <property type="evidence" value="ECO:0007669"/>
    <property type="project" value="InterPro"/>
</dbReference>
<evidence type="ECO:0000313" key="8">
    <source>
        <dbReference type="EMBL" id="KAF7342318.1"/>
    </source>
</evidence>
<dbReference type="PRINTS" id="PR00463">
    <property type="entry name" value="EP450I"/>
</dbReference>
<dbReference type="OrthoDB" id="5559898at2759"/>
<comment type="caution">
    <text evidence="8">The sequence shown here is derived from an EMBL/GenBank/DDBJ whole genome shotgun (WGS) entry which is preliminary data.</text>
</comment>
<sequence length="1231" mass="133886">MGYAIASGGIVLIVATYVLLRRGSTIKCIPGPPSPSWVFGNMLQLFLPEEYGDNEFAWLKSFGAVYRLKGCFGQDRLLVADPVALQHILNSPHFEHGPSQKAGIDLLFPEKCVMRAQEKAHKRLRAAMNPGFSGAAVRSFQPIFERAAQKTAEKLEEFSDSPAAVDICPVLSDATLTIVSEASLGHSVQDLDPELAHYNEQLLALGSNQSQNQFLADFLMPKWVLPAALKLPISTGTFNIIRTAKTLANQLGERIIREKVDKARKGEAGEDEKDVFDVLLQLGDSEKRKTTLSVEEISHQTGILLLGGQDTTSNTLAIGFLELARNPEFQDKLRAEIQASSSLGTGAYDSMPLLNAFIKETLRMYPVGFIPERIAKCDTVIPLADEIRTTKGEVITQIPVRKGQILNVGIASYQRLDLRWGENPHEFRPSRWLDGTVAQGQAVGPYANLLTFLGGPRVCLGWRFAVLEMQVFFAELVGNLKTIKNTVIGNPSAKVQLAQDEVFVQTLVQCLNDDPREEDLRIEAAHVIASISYGSEAVLGTLLRCDAPRAFLYAISKFGAEETTALRAAFARGLRALAIAIADTVGPSQWGLREERASIKNEAEAALDYLFQAESLDLYLPLLVDPSPQTRTSIAQLLGFAVRNAEHRTAVSTWLPPEDRLKEVKTKRGWEKTIASANAPNRQGGWVCRNLTSMIYSNDAKVQEAALWGLATIAKDNSTVAAALGKSSTDRDAPSLLAFALTLAKSRSTETQLAACLCATSIIRATSPATSPSTSSHNAHTHTHPTNTHAFPAGADDTSTSTRTVMNVINRIVSAQNESLGNRTKACFVLYYLVTDHPALAFSAYDRGCLAKLAAVLRDITPIAPRAEWEEEEESDGVAGLREAALTAIAALSLFDNTIRRSVTDDLRLLPPIHAALGHRAVGVRYAACQCVRALSRAVAVLRTNIVDSGLGMAVFQIFKKDSGGEGKEEDKRVTAAALAAVCNIVNEFSPLRPIYLDLGLMPRLVKLLSGGDPTLRLSALWAVKNLLSKTSGETKRDVMQCLGWGRLAELLEDADGAVQEQAFHLLRNLSENEAGIEMIFRELGASVLLRHLTGALSAEDDDVVLQATYVLANLSNGAATYQTHLITSSSLLAALRAALAERGPHVRRPAVSAVLELARASTAARRALGEAGGGRDAEADVRWDRCWYGRLPCDHEPFARRGRERIPAGWLACAYGRGREYRAARIVDGR</sequence>
<dbReference type="Pfam" id="PF00067">
    <property type="entry name" value="p450"/>
    <property type="match status" value="1"/>
</dbReference>
<dbReference type="InterPro" id="IPR000225">
    <property type="entry name" value="Armadillo"/>
</dbReference>
<dbReference type="PANTHER" id="PTHR15651:SF7">
    <property type="entry name" value="ARMADILLO REPEAT-CONTAINING PROTEIN 8"/>
    <property type="match status" value="1"/>
</dbReference>
<dbReference type="Gene3D" id="1.10.630.10">
    <property type="entry name" value="Cytochrome P450"/>
    <property type="match status" value="1"/>
</dbReference>
<dbReference type="InterPro" id="IPR036396">
    <property type="entry name" value="Cyt_P450_sf"/>
</dbReference>
<evidence type="ECO:0000256" key="6">
    <source>
        <dbReference type="PIRSR" id="PIRSR602401-1"/>
    </source>
</evidence>
<dbReference type="AlphaFoldDB" id="A0A8H6XIU0"/>
<keyword evidence="3" id="KW-0963">Cytoplasm</keyword>
<dbReference type="Pfam" id="PF00514">
    <property type="entry name" value="Arm"/>
    <property type="match status" value="1"/>
</dbReference>
<organism evidence="8 9">
    <name type="scientific">Mycena venus</name>
    <dbReference type="NCBI Taxonomy" id="2733690"/>
    <lineage>
        <taxon>Eukaryota</taxon>
        <taxon>Fungi</taxon>
        <taxon>Dikarya</taxon>
        <taxon>Basidiomycota</taxon>
        <taxon>Agaricomycotina</taxon>
        <taxon>Agaricomycetes</taxon>
        <taxon>Agaricomycetidae</taxon>
        <taxon>Agaricales</taxon>
        <taxon>Marasmiineae</taxon>
        <taxon>Mycenaceae</taxon>
        <taxon>Mycena</taxon>
    </lineage>
</organism>
<feature type="binding site" description="axial binding residue" evidence="6">
    <location>
        <position position="459"/>
    </location>
    <ligand>
        <name>heme</name>
        <dbReference type="ChEBI" id="CHEBI:30413"/>
    </ligand>
    <ligandPart>
        <name>Fe</name>
        <dbReference type="ChEBI" id="CHEBI:18248"/>
    </ligandPart>
</feature>
<dbReference type="InterPro" id="IPR002401">
    <property type="entry name" value="Cyt_P450_E_grp-I"/>
</dbReference>
<dbReference type="InterPro" id="IPR011989">
    <property type="entry name" value="ARM-like"/>
</dbReference>
<name>A0A8H6XIU0_9AGAR</name>
<keyword evidence="9" id="KW-1185">Reference proteome</keyword>
<keyword evidence="6" id="KW-0349">Heme</keyword>
<dbReference type="SUPFAM" id="SSF48264">
    <property type="entry name" value="Cytochrome P450"/>
    <property type="match status" value="1"/>
</dbReference>
<dbReference type="Gene3D" id="1.25.10.10">
    <property type="entry name" value="Leucine-rich Repeat Variant"/>
    <property type="match status" value="2"/>
</dbReference>
<gene>
    <name evidence="8" type="ORF">MVEN_01820200</name>
</gene>
<dbReference type="PRINTS" id="PR00385">
    <property type="entry name" value="P450"/>
</dbReference>
<dbReference type="InterPro" id="IPR001128">
    <property type="entry name" value="Cyt_P450"/>
</dbReference>
<keyword evidence="6" id="KW-0408">Iron</keyword>
<dbReference type="GO" id="GO:0005737">
    <property type="term" value="C:cytoplasm"/>
    <property type="evidence" value="ECO:0007669"/>
    <property type="project" value="UniProtKB-SubCell"/>
</dbReference>
<dbReference type="GO" id="GO:0005506">
    <property type="term" value="F:iron ion binding"/>
    <property type="evidence" value="ECO:0007669"/>
    <property type="project" value="InterPro"/>
</dbReference>
<dbReference type="GO" id="GO:0043161">
    <property type="term" value="P:proteasome-mediated ubiquitin-dependent protein catabolic process"/>
    <property type="evidence" value="ECO:0007669"/>
    <property type="project" value="TreeGrafter"/>
</dbReference>
<dbReference type="GO" id="GO:0005634">
    <property type="term" value="C:nucleus"/>
    <property type="evidence" value="ECO:0007669"/>
    <property type="project" value="UniProtKB-SubCell"/>
</dbReference>
<evidence type="ECO:0000256" key="7">
    <source>
        <dbReference type="SAM" id="MobiDB-lite"/>
    </source>
</evidence>
<dbReference type="GO" id="GO:0016705">
    <property type="term" value="F:oxidoreductase activity, acting on paired donors, with incorporation or reduction of molecular oxygen"/>
    <property type="evidence" value="ECO:0007669"/>
    <property type="project" value="InterPro"/>
</dbReference>
<evidence type="ECO:0000256" key="2">
    <source>
        <dbReference type="ARBA" id="ARBA00004496"/>
    </source>
</evidence>
<evidence type="ECO:0000256" key="3">
    <source>
        <dbReference type="ARBA" id="ARBA00022490"/>
    </source>
</evidence>
<dbReference type="InterPro" id="IPR038739">
    <property type="entry name" value="ARMC8/Vid28"/>
</dbReference>
<dbReference type="SUPFAM" id="SSF48371">
    <property type="entry name" value="ARM repeat"/>
    <property type="match status" value="2"/>
</dbReference>
<evidence type="ECO:0000256" key="1">
    <source>
        <dbReference type="ARBA" id="ARBA00004123"/>
    </source>
</evidence>
<protein>
    <submittedName>
        <fullName evidence="8">ARM repeat-containing protein</fullName>
    </submittedName>
</protein>
<dbReference type="PANTHER" id="PTHR15651">
    <property type="entry name" value="ARMADILLO REPEAT-CONTAINING PROTEIN 8"/>
    <property type="match status" value="1"/>
</dbReference>
<proteinExistence type="predicted"/>
<accession>A0A8H6XIU0</accession>
<dbReference type="GO" id="GO:0034657">
    <property type="term" value="C:GID complex"/>
    <property type="evidence" value="ECO:0007669"/>
    <property type="project" value="TreeGrafter"/>
</dbReference>
<comment type="cofactor">
    <cofactor evidence="6">
        <name>heme</name>
        <dbReference type="ChEBI" id="CHEBI:30413"/>
    </cofactor>
</comment>
<dbReference type="InterPro" id="IPR016024">
    <property type="entry name" value="ARM-type_fold"/>
</dbReference>
<dbReference type="SMART" id="SM00185">
    <property type="entry name" value="ARM"/>
    <property type="match status" value="5"/>
</dbReference>
<evidence type="ECO:0000313" key="9">
    <source>
        <dbReference type="Proteomes" id="UP000620124"/>
    </source>
</evidence>
<keyword evidence="5" id="KW-0539">Nucleus</keyword>
<comment type="subcellular location">
    <subcellularLocation>
        <location evidence="2">Cytoplasm</location>
    </subcellularLocation>
    <subcellularLocation>
        <location evidence="1">Nucleus</location>
    </subcellularLocation>
</comment>
<keyword evidence="4" id="KW-0677">Repeat</keyword>
<feature type="compositionally biased region" description="Low complexity" evidence="7">
    <location>
        <begin position="769"/>
        <end position="793"/>
    </location>
</feature>
<evidence type="ECO:0000256" key="4">
    <source>
        <dbReference type="ARBA" id="ARBA00022737"/>
    </source>
</evidence>